<protein>
    <recommendedName>
        <fullName evidence="11">Ecm29 proteasome adaptor and scaffold</fullName>
    </recommendedName>
</protein>
<name>A0ABU7A126_9TELE</name>
<evidence type="ECO:0000313" key="9">
    <source>
        <dbReference type="EMBL" id="MED6231399.1"/>
    </source>
</evidence>
<feature type="compositionally biased region" description="Basic and acidic residues" evidence="5">
    <location>
        <begin position="1808"/>
        <end position="1821"/>
    </location>
</feature>
<dbReference type="Proteomes" id="UP001345963">
    <property type="component" value="Unassembled WGS sequence"/>
</dbReference>
<dbReference type="InterPro" id="IPR055444">
    <property type="entry name" value="ARM_ECM29"/>
</dbReference>
<keyword evidence="10" id="KW-1185">Reference proteome</keyword>
<evidence type="ECO:0000256" key="1">
    <source>
        <dbReference type="ARBA" id="ARBA00004496"/>
    </source>
</evidence>
<dbReference type="Pfam" id="PF13001">
    <property type="entry name" value="ECM29_N"/>
    <property type="match status" value="1"/>
</dbReference>
<evidence type="ECO:0000256" key="5">
    <source>
        <dbReference type="SAM" id="MobiDB-lite"/>
    </source>
</evidence>
<organism evidence="9 10">
    <name type="scientific">Ataeniobius toweri</name>
    <dbReference type="NCBI Taxonomy" id="208326"/>
    <lineage>
        <taxon>Eukaryota</taxon>
        <taxon>Metazoa</taxon>
        <taxon>Chordata</taxon>
        <taxon>Craniata</taxon>
        <taxon>Vertebrata</taxon>
        <taxon>Euteleostomi</taxon>
        <taxon>Actinopterygii</taxon>
        <taxon>Neopterygii</taxon>
        <taxon>Teleostei</taxon>
        <taxon>Neoteleostei</taxon>
        <taxon>Acanthomorphata</taxon>
        <taxon>Ovalentaria</taxon>
        <taxon>Atherinomorphae</taxon>
        <taxon>Cyprinodontiformes</taxon>
        <taxon>Goodeidae</taxon>
        <taxon>Ataeniobius</taxon>
    </lineage>
</organism>
<sequence>MAAQDELNQLERVFLRLGHAETDEQLQDIISKFLPPVLLKLSSVQEGVRKKVMELLVHLNKRIKSRPKIQLPVETLLVQYQDPAAASFVTNFTIIYIKMGYPRLEVAKQCELAPTLITAMEGKPQPQQDSLMHLLIPTLYHMKYPADPSKSVSPFNLTERPKMMHLLLEFMLDVLLMPYGFVLNESPTRPAPSSSQGSSSDGAATGGGQGLPQPPPGMSVYAAKRVIGEAQWNAEQLEQCKLGIVKFIEAKQVPEVETVVHLAVASSDTRHSVATAADLELRSKQSIIDWNSPLIINKLFKVYLGDVPLKTKGGNVKQELKHEPVSTRVKLKILPHLLRSRLAAECFPANIQVVYDGLFGANTNNKLLSLTLQFVHHICMVCPDTNKPLGLMLLNGLTKLINEYKEDPKLLCVAYSAVGKLSSRMPQLFTKDIALVQQFFESMCKEEADVRLAIQEALSMMVGAYANLQGALLNLMEALVAAYISKPEVQVRQVAMKFASTVFAPDHVPSRYLLLLAAGDPREEVSAEAQRVLRAFPTKSSEKEGPKPMPFFPDMVAYIQEKIMLYLRMCLAHSAGATPMSTRLLDMQDDAPAIGRYVHTLLSAEPQPSVPKGLEANPVHVYMDLLQQLVSAVGGIPVMYCLLEVVSVCPEKLAPRFADKIDWIKSLMNTNKEDMRELAAQLYALVISTMTGNELQTAVQNLVKITKDNHSPETQHGAILALGYMVGRNLSRKKVIASCESTQNKGEEMSITSQDDDKLVSMATKTIGSFLDSSSAMLTVAACTALGEIGRNGTLLIPAEGEGFTKLSIVENLLARITSGKESIKMKERSITTLGYLPVGDTDFPHQKKLLQGLMDSVEAKQVELQFTVGEAITSAAIGTCSGAARDPWTCTEDQYSPPHNVKSNDVVPWVLNSILSRYIPSQNPHVRQAACIWLLSLVKKLSQHKEITSHLKEIQIAFISVLSDPDELSQDVASKGLGLVYEMGGEADQQELVSTLVETLMTGKRVKRAVSEDTQVFQEESLGKTPDGQSLSTYKELCSLASDLNQPDLVYKFMNLANHHAMWNSRKGAAFGFHMIAAKAGEQLAPFLPQLVPRLYRYQFDPNLSIRQAMTSIWDALVTDKTLVDKYLKEILQDVISNLTNNTWRVRESSCLALNDLIRGRQADDLIDHLAEMWETLFRVLDDIKESVRKAADLTLKTLSKVCVRMCESTGSAAHRTVAVILPTLLEKGIVSNVSEVRSLSIQTLVKISKTAGARLKPHAARLIPALLEALSTLEPQVLNYLSLRATEQEKSAMDAARLSAAKSSPMMETVNMCLQHLDVSVLGELIPRLCELLKSGVGLGTKGGCASVIVSLTVQCPQDLTPYSGKLMSALLNGIHDRSTVVQKAFAFALGHLVRAAKDSSVEKLLLKLSNWYVEKEEPVYKSPCALTLHAISHYSPDVLKAHAGVALPLAFLGMHQAPGPDEEKGESHDATLWSEVWQENVPGSFGGIRLYMTELITITQKALQSQSWKMKAQGAAAMATVAKEQTGSLVAPHLGLVLTALMQGLSGRTWAGKEELLKAIGSVVSKCSAELRKPCSGQPTIPEVLDVVLKECRKEILVYKMAALRCAGDVLHSSQEDRFSDMADILFPLIKKSCPESGGASPRSMEEDDDDDDDDDDDKDVKDKELQTEAILCAFEALGKTWPRNPETQARFQTDVCTLMSGKLKLSTWKVQLAVLQAMKAYFQNLLLLEKGNKDMTALSQILTEACTALTYPLENKSYSSVRTEALSVVDLMVKRTGESEQWDCMPARSREQLQRSLSTLQSDSRPELREKAQELRRRIQSQP</sequence>
<feature type="domain" description="Proteasome adapter and scaffold protein ECM29 HEAT-repeat" evidence="8">
    <location>
        <begin position="1257"/>
        <end position="1416"/>
    </location>
</feature>
<evidence type="ECO:0000313" key="10">
    <source>
        <dbReference type="Proteomes" id="UP001345963"/>
    </source>
</evidence>
<dbReference type="Pfam" id="PF12755">
    <property type="entry name" value="Vac14_Fab1_bd"/>
    <property type="match status" value="1"/>
</dbReference>
<dbReference type="EMBL" id="JAHUTI010000006">
    <property type="protein sequence ID" value="MED6231399.1"/>
    <property type="molecule type" value="Genomic_DNA"/>
</dbReference>
<evidence type="ECO:0000259" key="7">
    <source>
        <dbReference type="Pfam" id="PF23702"/>
    </source>
</evidence>
<dbReference type="PANTHER" id="PTHR23346">
    <property type="entry name" value="TRANSLATIONAL ACTIVATOR GCN1-RELATED"/>
    <property type="match status" value="1"/>
</dbReference>
<dbReference type="InterPro" id="IPR024372">
    <property type="entry name" value="Ecm29_N"/>
</dbReference>
<evidence type="ECO:0000256" key="3">
    <source>
        <dbReference type="ARBA" id="ARBA00022737"/>
    </source>
</evidence>
<dbReference type="Pfam" id="PF23731">
    <property type="entry name" value="ARM_ECM29_C"/>
    <property type="match status" value="1"/>
</dbReference>
<evidence type="ECO:0000256" key="2">
    <source>
        <dbReference type="ARBA" id="ARBA00022490"/>
    </source>
</evidence>
<evidence type="ECO:0000259" key="8">
    <source>
        <dbReference type="Pfam" id="PF24492"/>
    </source>
</evidence>
<keyword evidence="4" id="KW-0647">Proteasome</keyword>
<comment type="caution">
    <text evidence="9">The sequence shown here is derived from an EMBL/GenBank/DDBJ whole genome shotgun (WGS) entry which is preliminary data.</text>
</comment>
<dbReference type="Pfam" id="PF24492">
    <property type="entry name" value="HEAT_ECM29"/>
    <property type="match status" value="1"/>
</dbReference>
<evidence type="ECO:0008006" key="11">
    <source>
        <dbReference type="Google" id="ProtNLM"/>
    </source>
</evidence>
<evidence type="ECO:0000256" key="4">
    <source>
        <dbReference type="ARBA" id="ARBA00022942"/>
    </source>
</evidence>
<reference evidence="9 10" key="1">
    <citation type="submission" date="2021-07" db="EMBL/GenBank/DDBJ databases">
        <authorList>
            <person name="Palmer J.M."/>
        </authorList>
    </citation>
    <scope>NUCLEOTIDE SEQUENCE [LARGE SCALE GENOMIC DNA]</scope>
    <source>
        <strain evidence="9 10">AT_MEX2019</strain>
        <tissue evidence="9">Muscle</tissue>
    </source>
</reference>
<dbReference type="InterPro" id="IPR055443">
    <property type="entry name" value="HEAT_ECM29"/>
</dbReference>
<feature type="region of interest" description="Disordered" evidence="5">
    <location>
        <begin position="1788"/>
        <end position="1827"/>
    </location>
</feature>
<comment type="subcellular location">
    <subcellularLocation>
        <location evidence="1">Cytoplasm</location>
    </subcellularLocation>
</comment>
<accession>A0ABU7A126</accession>
<dbReference type="Gene3D" id="1.25.10.10">
    <property type="entry name" value="Leucine-rich Repeat Variant"/>
    <property type="match status" value="4"/>
</dbReference>
<feature type="compositionally biased region" description="Polar residues" evidence="5">
    <location>
        <begin position="1798"/>
        <end position="1807"/>
    </location>
</feature>
<feature type="compositionally biased region" description="Acidic residues" evidence="5">
    <location>
        <begin position="1649"/>
        <end position="1661"/>
    </location>
</feature>
<gene>
    <name evidence="9" type="ORF">ATANTOWER_023079</name>
</gene>
<feature type="region of interest" description="Disordered" evidence="5">
    <location>
        <begin position="187"/>
        <end position="215"/>
    </location>
</feature>
<feature type="domain" description="ECM29 ARM-like repeats" evidence="7">
    <location>
        <begin position="574"/>
        <end position="789"/>
    </location>
</feature>
<feature type="region of interest" description="Disordered" evidence="5">
    <location>
        <begin position="1636"/>
        <end position="1664"/>
    </location>
</feature>
<feature type="domain" description="Proteasome component Ecm29 N-terminal" evidence="6">
    <location>
        <begin position="10"/>
        <end position="517"/>
    </location>
</feature>
<dbReference type="Pfam" id="PF23702">
    <property type="entry name" value="ARM_ECM29"/>
    <property type="match status" value="1"/>
</dbReference>
<keyword evidence="2" id="KW-0963">Cytoplasm</keyword>
<dbReference type="PANTHER" id="PTHR23346:SF19">
    <property type="entry name" value="PROTEASOME ADAPTER AND SCAFFOLD PROTEIN ECM29"/>
    <property type="match status" value="1"/>
</dbReference>
<keyword evidence="3" id="KW-0677">Repeat</keyword>
<dbReference type="SUPFAM" id="SSF48371">
    <property type="entry name" value="ARM repeat"/>
    <property type="match status" value="3"/>
</dbReference>
<dbReference type="InterPro" id="IPR011989">
    <property type="entry name" value="ARM-like"/>
</dbReference>
<dbReference type="InterPro" id="IPR016024">
    <property type="entry name" value="ARM-type_fold"/>
</dbReference>
<evidence type="ECO:0000259" key="6">
    <source>
        <dbReference type="Pfam" id="PF13001"/>
    </source>
</evidence>
<proteinExistence type="predicted"/>
<feature type="compositionally biased region" description="Low complexity" evidence="5">
    <location>
        <begin position="191"/>
        <end position="203"/>
    </location>
</feature>